<reference evidence="3" key="1">
    <citation type="journal article" date="2016" name="Genome Announc.">
        <title>Draft genome sequences of fungus Aspergillus calidoustus.</title>
        <authorList>
            <person name="Horn F."/>
            <person name="Linde J."/>
            <person name="Mattern D.J."/>
            <person name="Walther G."/>
            <person name="Guthke R."/>
            <person name="Scherlach K."/>
            <person name="Martin K."/>
            <person name="Brakhage A.A."/>
            <person name="Petzke L."/>
            <person name="Valiante V."/>
        </authorList>
    </citation>
    <scope>NUCLEOTIDE SEQUENCE [LARGE SCALE GENOMIC DNA]</scope>
    <source>
        <strain evidence="3">SF006504</strain>
    </source>
</reference>
<name>A0A0U5C6Q8_ASPCI</name>
<proteinExistence type="predicted"/>
<dbReference type="EMBL" id="CDMC01000004">
    <property type="protein sequence ID" value="CEL04188.1"/>
    <property type="molecule type" value="Genomic_DNA"/>
</dbReference>
<evidence type="ECO:0000256" key="1">
    <source>
        <dbReference type="SAM" id="MobiDB-lite"/>
    </source>
</evidence>
<dbReference type="AlphaFoldDB" id="A0A0U5C6Q8"/>
<feature type="region of interest" description="Disordered" evidence="1">
    <location>
        <begin position="1"/>
        <end position="32"/>
    </location>
</feature>
<evidence type="ECO:0000313" key="3">
    <source>
        <dbReference type="Proteomes" id="UP000054771"/>
    </source>
</evidence>
<evidence type="ECO:0000313" key="2">
    <source>
        <dbReference type="EMBL" id="CEL04188.1"/>
    </source>
</evidence>
<gene>
    <name evidence="2" type="ORF">ASPCAL05319</name>
</gene>
<keyword evidence="3" id="KW-1185">Reference proteome</keyword>
<protein>
    <submittedName>
        <fullName evidence="2">Uncharacterized protein</fullName>
    </submittedName>
</protein>
<sequence length="217" mass="24129">MSSTNNSSISSSETTCSTGSNGSSRLQQHLKAKRDRQTLNLIVAVGKVLERDPAWETEAEAVRTREMYNFRRGQIVERTPDTAADLANKGTPALGKAPWWGWAKNDKDAYVMERGTITSILPFKHFILVEPAQEGDKEAMLVADLADIRDMHLEDDKRRALGNALVAAPRVNQRMLGFYIPRDAVSLEQPLMICEGLVVDIKQDYQFCFVESVAGTA</sequence>
<accession>A0A0U5C6Q8</accession>
<organism evidence="2 3">
    <name type="scientific">Aspergillus calidoustus</name>
    <dbReference type="NCBI Taxonomy" id="454130"/>
    <lineage>
        <taxon>Eukaryota</taxon>
        <taxon>Fungi</taxon>
        <taxon>Dikarya</taxon>
        <taxon>Ascomycota</taxon>
        <taxon>Pezizomycotina</taxon>
        <taxon>Eurotiomycetes</taxon>
        <taxon>Eurotiomycetidae</taxon>
        <taxon>Eurotiales</taxon>
        <taxon>Aspergillaceae</taxon>
        <taxon>Aspergillus</taxon>
        <taxon>Aspergillus subgen. Nidulantes</taxon>
    </lineage>
</organism>
<dbReference type="Proteomes" id="UP000054771">
    <property type="component" value="Unassembled WGS sequence"/>
</dbReference>
<feature type="compositionally biased region" description="Low complexity" evidence="1">
    <location>
        <begin position="1"/>
        <end position="24"/>
    </location>
</feature>